<dbReference type="InterPro" id="IPR021414">
    <property type="entry name" value="DUF3054"/>
</dbReference>
<proteinExistence type="predicted"/>
<dbReference type="AlphaFoldDB" id="A0A0B6EYR9"/>
<feature type="transmembrane region" description="Helical" evidence="1">
    <location>
        <begin position="34"/>
        <end position="55"/>
    </location>
</feature>
<feature type="transmembrane region" description="Helical" evidence="1">
    <location>
        <begin position="62"/>
        <end position="79"/>
    </location>
</feature>
<evidence type="ECO:0008006" key="4">
    <source>
        <dbReference type="Google" id="ProtNLM"/>
    </source>
</evidence>
<reference evidence="2 3" key="1">
    <citation type="journal article" date="2015" name="Genome Announc.">
        <title>Complete Genome Sequence and Annotation of Corynebacterium singulare DSM 44357, Isolated from a Human Semen Specimen.</title>
        <authorList>
            <person name="Merten M."/>
            <person name="Brinkrolf K."/>
            <person name="Albersmeier A."/>
            <person name="Kutter Y."/>
            <person name="Ruckert C."/>
            <person name="Tauch A."/>
        </authorList>
    </citation>
    <scope>NUCLEOTIDE SEQUENCE [LARGE SCALE GENOMIC DNA]</scope>
    <source>
        <strain evidence="2">IBS B52218</strain>
    </source>
</reference>
<evidence type="ECO:0000256" key="1">
    <source>
        <dbReference type="SAM" id="Phobius"/>
    </source>
</evidence>
<dbReference type="RefSeq" id="WP_042532620.1">
    <property type="nucleotide sequence ID" value="NZ_CP010827.1"/>
</dbReference>
<sequence length="115" mass="12455">MRVAPLIDVLALALFAILARLAHGGLSLSTWFDAFWPWTAGAIVGWLIIMATKLGGLWKQGAVVWVSAILGGMALWVLVNGRLPHWSFLIVATVMSALLLFGWRAIATVTSRSRA</sequence>
<protein>
    <recommendedName>
        <fullName evidence="4">DUF3054 family protein</fullName>
    </recommendedName>
</protein>
<keyword evidence="1" id="KW-1133">Transmembrane helix</keyword>
<evidence type="ECO:0000313" key="2">
    <source>
        <dbReference type="EMBL" id="AJI79953.1"/>
    </source>
</evidence>
<keyword evidence="1" id="KW-0472">Membrane</keyword>
<keyword evidence="1" id="KW-0812">Transmembrane</keyword>
<dbReference type="HOGENOM" id="CLU_089113_2_0_11"/>
<accession>A0A0B6EYR9</accession>
<dbReference type="Proteomes" id="UP000031890">
    <property type="component" value="Chromosome"/>
</dbReference>
<dbReference type="EMBL" id="CP010827">
    <property type="protein sequence ID" value="AJI79953.1"/>
    <property type="molecule type" value="Genomic_DNA"/>
</dbReference>
<gene>
    <name evidence="2" type="ORF">CSING_12305</name>
</gene>
<dbReference type="OrthoDB" id="3698172at2"/>
<feature type="transmembrane region" description="Helical" evidence="1">
    <location>
        <begin position="85"/>
        <end position="106"/>
    </location>
</feature>
<dbReference type="STRING" id="161899.CSING_12305"/>
<organism evidence="2 3">
    <name type="scientific">Corynebacterium singulare</name>
    <dbReference type="NCBI Taxonomy" id="161899"/>
    <lineage>
        <taxon>Bacteria</taxon>
        <taxon>Bacillati</taxon>
        <taxon>Actinomycetota</taxon>
        <taxon>Actinomycetes</taxon>
        <taxon>Mycobacteriales</taxon>
        <taxon>Corynebacteriaceae</taxon>
        <taxon>Corynebacterium</taxon>
    </lineage>
</organism>
<name>A0A0B6EYR9_9CORY</name>
<evidence type="ECO:0000313" key="3">
    <source>
        <dbReference type="Proteomes" id="UP000031890"/>
    </source>
</evidence>
<dbReference type="Pfam" id="PF11255">
    <property type="entry name" value="DUF3054"/>
    <property type="match status" value="1"/>
</dbReference>
<dbReference type="KEGG" id="csx:CSING_12305"/>